<dbReference type="InterPro" id="IPR023296">
    <property type="entry name" value="Glyco_hydro_beta-prop_sf"/>
</dbReference>
<feature type="region of interest" description="Disordered" evidence="2">
    <location>
        <begin position="1018"/>
        <end position="1040"/>
    </location>
</feature>
<dbReference type="PANTHER" id="PTHR40788:SF2">
    <property type="entry name" value="CLR5 DOMAIN-CONTAINING PROTEIN"/>
    <property type="match status" value="1"/>
</dbReference>
<proteinExistence type="predicted"/>
<accession>A0A229XLH6</accession>
<gene>
    <name evidence="4" type="ORF">CFD26_106400</name>
</gene>
<keyword evidence="1 3" id="KW-0732">Signal</keyword>
<name>A0A229XLH6_9EURO</name>
<evidence type="ECO:0000313" key="5">
    <source>
        <dbReference type="Proteomes" id="UP000215289"/>
    </source>
</evidence>
<dbReference type="Gene3D" id="2.115.10.20">
    <property type="entry name" value="Glycosyl hydrolase domain, family 43"/>
    <property type="match status" value="1"/>
</dbReference>
<dbReference type="AlphaFoldDB" id="A0A229XLH6"/>
<dbReference type="PANTHER" id="PTHR40788">
    <property type="entry name" value="CLR5 DOMAIN-CONTAINING PROTEIN-RELATED"/>
    <property type="match status" value="1"/>
</dbReference>
<dbReference type="OrthoDB" id="2922289at2759"/>
<dbReference type="CDD" id="cd08983">
    <property type="entry name" value="GH43_Bt3655-like"/>
    <property type="match status" value="1"/>
</dbReference>
<dbReference type="STRING" id="1245748.A0A229XLH6"/>
<evidence type="ECO:0000256" key="3">
    <source>
        <dbReference type="SAM" id="SignalP"/>
    </source>
</evidence>
<dbReference type="SUPFAM" id="SSF75005">
    <property type="entry name" value="Arabinanase/levansucrase/invertase"/>
    <property type="match status" value="1"/>
</dbReference>
<feature type="chain" id="PRO_5011911731" description="Glycosyl hydrolase family 32 N-terminal domain-containing protein" evidence="3">
    <location>
        <begin position="21"/>
        <end position="1156"/>
    </location>
</feature>
<evidence type="ECO:0008006" key="6">
    <source>
        <dbReference type="Google" id="ProtNLM"/>
    </source>
</evidence>
<dbReference type="Proteomes" id="UP000215289">
    <property type="component" value="Unassembled WGS sequence"/>
</dbReference>
<dbReference type="EMBL" id="NIDN02000017">
    <property type="protein sequence ID" value="RLM00304.1"/>
    <property type="molecule type" value="Genomic_DNA"/>
</dbReference>
<comment type="caution">
    <text evidence="4">The sequence shown here is derived from an EMBL/GenBank/DDBJ whole genome shotgun (WGS) entry which is preliminary data.</text>
</comment>
<protein>
    <recommendedName>
        <fullName evidence="6">Glycosyl hydrolase family 32 N-terminal domain-containing protein</fullName>
    </recommendedName>
</protein>
<evidence type="ECO:0000256" key="1">
    <source>
        <dbReference type="ARBA" id="ARBA00022729"/>
    </source>
</evidence>
<reference evidence="4 5" key="1">
    <citation type="submission" date="2018-08" db="EMBL/GenBank/DDBJ databases">
        <title>Draft genome sequences of two Aspergillus turcosus clinical strains isolated from bronchoalveolar lavage fluid: one azole-susceptible and the other azole-resistant.</title>
        <authorList>
            <person name="Parent-Michaud M."/>
            <person name="Dufresne P.J."/>
            <person name="Fournier E."/>
            <person name="Martineau C."/>
            <person name="Moreira S."/>
            <person name="Perkins V."/>
            <person name="De Repentigny L."/>
            <person name="Dufresne S.F."/>
        </authorList>
    </citation>
    <scope>NUCLEOTIDE SEQUENCE [LARGE SCALE GENOMIC DNA]</scope>
    <source>
        <strain evidence="4">HMR AF 1038</strain>
    </source>
</reference>
<keyword evidence="5" id="KW-1185">Reference proteome</keyword>
<organism evidence="4 5">
    <name type="scientific">Aspergillus turcosus</name>
    <dbReference type="NCBI Taxonomy" id="1245748"/>
    <lineage>
        <taxon>Eukaryota</taxon>
        <taxon>Fungi</taxon>
        <taxon>Dikarya</taxon>
        <taxon>Ascomycota</taxon>
        <taxon>Pezizomycotina</taxon>
        <taxon>Eurotiomycetes</taxon>
        <taxon>Eurotiomycetidae</taxon>
        <taxon>Eurotiales</taxon>
        <taxon>Aspergillaceae</taxon>
        <taxon>Aspergillus</taxon>
        <taxon>Aspergillus subgen. Fumigati</taxon>
    </lineage>
</organism>
<feature type="signal peptide" evidence="3">
    <location>
        <begin position="1"/>
        <end position="20"/>
    </location>
</feature>
<evidence type="ECO:0000256" key="2">
    <source>
        <dbReference type="SAM" id="MobiDB-lite"/>
    </source>
</evidence>
<evidence type="ECO:0000313" key="4">
    <source>
        <dbReference type="EMBL" id="RLM00304.1"/>
    </source>
</evidence>
<sequence>MKSFTTICAGILTLLTSTLALPQPEPLPLPQHKHHKADPSKVGYLNLYWKTVDESIYYALSNNSDPLNFVPINGGKSIVSPTLGTKAIRDVSIIEGVGHDKGKYYMFGTDLDIDTTNWDKATRNGSRGIFVWESRDLIHWTGERLVTVEDATAGMVWAPDAIWDAKAEKYMVHWASRFYAESDPGHTGNPVTTDIIRYAHTSDFKTFTRPQTYIDHKTSSIIDLSILRVDDNTFVRFYVSNSRINVEVSHTGLFGDWFTPSGIVQDSTHFEGPYPFWDNVTPGKAYLVCDKVGSVTGLSPWVSTDVTSGLFTPVQGSALGDHRHGSVLAVTQKQYDALAALFDPFSEEAANSDSDASRDIDWSNPAAFFDSISPHLPRPTSFPTADEVRQESRKRASKILSDWKTLNEIIERHEERIQKRWRQKTKTKRRQILLSAWPNMSKMHRPDFDAFKKGRREESREVYLWPYINLEDLEQTRPLLLLLNARSRHQPYCFAHADYNAPHLGHGTGAIRSAFLNLHTMMFTGRTTPETYGELIAWDDNDDASLWLHHGKGLHPGHGLVLLEIQQRIYKFLLDCTRQILHDIPEEALIKDFPVLPEPAIKDEGDWHSLAAVAADAPYRLPAQLDLASLEDIIDAKRSAAEDHLIALREDPGYFADVVNEHKEHRVEVIPDTNGNAHPTLAPHIQPLFWNRVLQNVVPEAYMNVEMWSTLHSLVADLRHLLAKYQDRISPEKDLPTDLYNAFVYLKYVLEQFAIGPANQLKIAAPASPPLRSLFARQPQQQGTSRMIAQTRRGVSRSDNQGELLWILETLWGDRHLVHLAGRKTLMDELERLVQSDPKNKELVSSQVASIISDLAVMSECIHQIDLYQPWANTFENGFVERQNEIQKEYSSLTSGWDKFLISFEGTSLAKLGSPEDGRFHYPAEKRRNHENVELMRSAERNLDAFWRAVDSLMPVTRGMTRRNAIYKVLTRIPGKLQRTPAWVEPEKQPTKVTGLEKSLADLQFELVHRTEKTIEPAAAPLPKKKVKSQGKPSMPDKAVEPELPVENEYDRQPTFKVDKRALKVFSTLFFQPSQPGQPGEIPWNDFLHAMGSTAFTVEKLYGSVWQFTPRNLDVERSIQFHEPHPIAKIPFRVARRIGRRLNRAYGWYGQMFTLA</sequence>